<dbReference type="Pfam" id="PF08378">
    <property type="entry name" value="NERD"/>
    <property type="match status" value="1"/>
</dbReference>
<proteinExistence type="predicted"/>
<keyword evidence="4" id="KW-0067">ATP-binding</keyword>
<evidence type="ECO:0000259" key="6">
    <source>
        <dbReference type="Pfam" id="PF08378"/>
    </source>
</evidence>
<sequence>MAIMIPDRCPSRASQGEKRLFAILQGLPDQCLVYYEPIIENRYPDFIVLCPDLGVLIIEVKGWRPNDLLGGNQESVTIKDVRGPIEQRHPVRQAREYMYDLMDRLRKLPGGQRLLNGPGPHQNRFAFPFGHFAVLANIAAEQLTRTAGGDMTALFSASKVVTRDRLLSWEEKPLAGAELEAELKAFFDPFWTIEPLREEQIDVLRAAIHPEVVIRAPTEQLAEEKDIRADDESVVDLKVLDARQESNARSIGGGHRIIYGVAGSGKTVLLIAKARMIAGQQPDRRVLFLCYNVSLATYLQHASRDCPNVTVLHFDGWAKANGVARRSGEDNQSLGHRLLAALESGAPHSRFFNSILVDEAQDFEISWFKCLLEAIDDPDDGDLIIVGDGSQGLYGDKKIIWRQLGINARGRTISKHFDLHINYRNSKEIVDLAAAFASRTADEEGEESLIALQVDPARCRRLGGHRPRLLQASSRLEEQERVMGVVKGLLDGQWFGQPIEPLAPRQIAIFYPYAAKHEKYLIERLVQGLEQLAPAVWINRDPSQRRRIAEPAIKIQTIHSAKGLQYKAVILMWADLLPKQFGDTTEQDERKLMYVGLTRPEDYLVISAAHPSPFVTEIAGSGKVEMG</sequence>
<comment type="caution">
    <text evidence="8">The sequence shown here is derived from an EMBL/GenBank/DDBJ whole genome shotgun (WGS) entry which is preliminary data.</text>
</comment>
<dbReference type="InterPro" id="IPR027417">
    <property type="entry name" value="P-loop_NTPase"/>
</dbReference>
<dbReference type="Pfam" id="PF13245">
    <property type="entry name" value="AAA_19"/>
    <property type="match status" value="1"/>
</dbReference>
<evidence type="ECO:0000256" key="5">
    <source>
        <dbReference type="ARBA" id="ARBA00034923"/>
    </source>
</evidence>
<dbReference type="Proteomes" id="UP001564408">
    <property type="component" value="Unassembled WGS sequence"/>
</dbReference>
<dbReference type="Pfam" id="PF13361">
    <property type="entry name" value="UvrD_C"/>
    <property type="match status" value="1"/>
</dbReference>
<organism evidence="8 9">
    <name type="scientific">Thioalkalicoccus limnaeus</name>
    <dbReference type="NCBI Taxonomy" id="120681"/>
    <lineage>
        <taxon>Bacteria</taxon>
        <taxon>Pseudomonadati</taxon>
        <taxon>Pseudomonadota</taxon>
        <taxon>Gammaproteobacteria</taxon>
        <taxon>Chromatiales</taxon>
        <taxon>Chromatiaceae</taxon>
        <taxon>Thioalkalicoccus</taxon>
    </lineage>
</organism>
<evidence type="ECO:0000256" key="3">
    <source>
        <dbReference type="ARBA" id="ARBA00022806"/>
    </source>
</evidence>
<keyword evidence="1" id="KW-0547">Nucleotide-binding</keyword>
<evidence type="ECO:0000313" key="9">
    <source>
        <dbReference type="Proteomes" id="UP001564408"/>
    </source>
</evidence>
<feature type="domain" description="UvrD-like helicase C-terminal" evidence="7">
    <location>
        <begin position="538"/>
        <end position="609"/>
    </location>
</feature>
<evidence type="ECO:0000256" key="1">
    <source>
        <dbReference type="ARBA" id="ARBA00022741"/>
    </source>
</evidence>
<keyword evidence="3" id="KW-0347">Helicase</keyword>
<evidence type="ECO:0000259" key="7">
    <source>
        <dbReference type="Pfam" id="PF13361"/>
    </source>
</evidence>
<dbReference type="InterPro" id="IPR014017">
    <property type="entry name" value="DNA_helicase_UvrD-like_C"/>
</dbReference>
<dbReference type="SUPFAM" id="SSF52540">
    <property type="entry name" value="P-loop containing nucleoside triphosphate hydrolases"/>
    <property type="match status" value="1"/>
</dbReference>
<dbReference type="PANTHER" id="PTHR11070:SF2">
    <property type="entry name" value="ATP-DEPENDENT DNA HELICASE SRS2"/>
    <property type="match status" value="1"/>
</dbReference>
<evidence type="ECO:0000256" key="4">
    <source>
        <dbReference type="ARBA" id="ARBA00022840"/>
    </source>
</evidence>
<dbReference type="EMBL" id="JBDKXB010000045">
    <property type="protein sequence ID" value="MEY6434156.1"/>
    <property type="molecule type" value="Genomic_DNA"/>
</dbReference>
<keyword evidence="8" id="KW-0540">Nuclease</keyword>
<keyword evidence="2" id="KW-0378">Hydrolase</keyword>
<accession>A0ABV4BI21</accession>
<dbReference type="PANTHER" id="PTHR11070">
    <property type="entry name" value="UVRD / RECB / PCRA DNA HELICASE FAMILY MEMBER"/>
    <property type="match status" value="1"/>
</dbReference>
<keyword evidence="9" id="KW-1185">Reference proteome</keyword>
<dbReference type="Gene3D" id="3.40.50.300">
    <property type="entry name" value="P-loop containing nucleotide triphosphate hydrolases"/>
    <property type="match status" value="2"/>
</dbReference>
<dbReference type="RefSeq" id="WP_369668536.1">
    <property type="nucleotide sequence ID" value="NZ_JBDKXB010000045.1"/>
</dbReference>
<gene>
    <name evidence="8" type="ORF">ABC977_17285</name>
</gene>
<keyword evidence="8" id="KW-0269">Exonuclease</keyword>
<feature type="domain" description="NERD" evidence="6">
    <location>
        <begin position="14"/>
        <end position="105"/>
    </location>
</feature>
<protein>
    <recommendedName>
        <fullName evidence="5">DNA 3'-5' helicase II</fullName>
    </recommendedName>
</protein>
<dbReference type="InterPro" id="IPR011528">
    <property type="entry name" value="NERD"/>
</dbReference>
<evidence type="ECO:0000256" key="2">
    <source>
        <dbReference type="ARBA" id="ARBA00022801"/>
    </source>
</evidence>
<dbReference type="InterPro" id="IPR000212">
    <property type="entry name" value="DNA_helicase_UvrD/REP"/>
</dbReference>
<reference evidence="8 9" key="1">
    <citation type="submission" date="2024-05" db="EMBL/GenBank/DDBJ databases">
        <title>Genome Sequence and Characterization of the New Strain Purple Sulfur Bacterium of Genus Thioalkalicoccus.</title>
        <authorList>
            <person name="Bryantseva I.A."/>
            <person name="Kyndt J.A."/>
            <person name="Imhoff J.F."/>
        </authorList>
    </citation>
    <scope>NUCLEOTIDE SEQUENCE [LARGE SCALE GENOMIC DNA]</scope>
    <source>
        <strain evidence="8 9">Um2</strain>
    </source>
</reference>
<name>A0ABV4BI21_9GAMM</name>
<dbReference type="GO" id="GO:0004527">
    <property type="term" value="F:exonuclease activity"/>
    <property type="evidence" value="ECO:0007669"/>
    <property type="project" value="UniProtKB-KW"/>
</dbReference>
<evidence type="ECO:0000313" key="8">
    <source>
        <dbReference type="EMBL" id="MEY6434156.1"/>
    </source>
</evidence>